<dbReference type="Proteomes" id="UP000004956">
    <property type="component" value="Unassembled WGS sequence"/>
</dbReference>
<sequence length="111" mass="12181">MSAAPAGGVRERFVRWKSGGKRGKAEEGRRREGGGRRRRALWWGAPAARFCAKGCRAASCWSCSTYRARLLEGTPGRPGRLPGRGGDLRRRPPGRRPPPRRFVAASAVQVI</sequence>
<keyword evidence="3" id="KW-1185">Reference proteome</keyword>
<organism evidence="2 3">
    <name type="scientific">Sutterella parvirubra YIT 11816</name>
    <dbReference type="NCBI Taxonomy" id="762967"/>
    <lineage>
        <taxon>Bacteria</taxon>
        <taxon>Pseudomonadati</taxon>
        <taxon>Pseudomonadota</taxon>
        <taxon>Betaproteobacteria</taxon>
        <taxon>Burkholderiales</taxon>
        <taxon>Sutterellaceae</taxon>
        <taxon>Sutterella</taxon>
    </lineage>
</organism>
<dbReference type="AlphaFoldDB" id="H3KDD5"/>
<dbReference type="HOGENOM" id="CLU_2157097_0_0_4"/>
<gene>
    <name evidence="2" type="ORF">HMPREF9440_00744</name>
</gene>
<protein>
    <submittedName>
        <fullName evidence="2">Uncharacterized protein</fullName>
    </submittedName>
</protein>
<reference evidence="2 3" key="1">
    <citation type="submission" date="2011-11" db="EMBL/GenBank/DDBJ databases">
        <authorList>
            <person name="Weinstock G."/>
            <person name="Sodergren E."/>
            <person name="Clifton S."/>
            <person name="Fulton L."/>
            <person name="Fulton B."/>
            <person name="Courtney L."/>
            <person name="Fronick C."/>
            <person name="Harrison M."/>
            <person name="Strong C."/>
            <person name="Farmer C."/>
            <person name="Delahaunty K."/>
            <person name="Markovic C."/>
            <person name="Hall O."/>
            <person name="Minx P."/>
            <person name="Tomlinson C."/>
            <person name="Mitreva M."/>
            <person name="Hou S."/>
            <person name="Chen J."/>
            <person name="Wollam A."/>
            <person name="Pepin K.H."/>
            <person name="Johnson M."/>
            <person name="Bhonagiri V."/>
            <person name="Zhang X."/>
            <person name="Suruliraj S."/>
            <person name="Warren W."/>
            <person name="Chinwalla A."/>
            <person name="Mardis E.R."/>
            <person name="Wilson R.K."/>
        </authorList>
    </citation>
    <scope>NUCLEOTIDE SEQUENCE [LARGE SCALE GENOMIC DNA]</scope>
    <source>
        <strain evidence="2 3">YIT 11816</strain>
    </source>
</reference>
<proteinExistence type="predicted"/>
<feature type="region of interest" description="Disordered" evidence="1">
    <location>
        <begin position="1"/>
        <end position="37"/>
    </location>
</feature>
<evidence type="ECO:0000313" key="2">
    <source>
        <dbReference type="EMBL" id="EHY31871.1"/>
    </source>
</evidence>
<accession>H3KDD5</accession>
<evidence type="ECO:0000256" key="1">
    <source>
        <dbReference type="SAM" id="MobiDB-lite"/>
    </source>
</evidence>
<dbReference type="STRING" id="762967.HMPREF9440_00744"/>
<feature type="compositionally biased region" description="Basic and acidic residues" evidence="1">
    <location>
        <begin position="23"/>
        <end position="35"/>
    </location>
</feature>
<evidence type="ECO:0000313" key="3">
    <source>
        <dbReference type="Proteomes" id="UP000004956"/>
    </source>
</evidence>
<name>H3KDD5_9BURK</name>
<feature type="compositionally biased region" description="Low complexity" evidence="1">
    <location>
        <begin position="71"/>
        <end position="81"/>
    </location>
</feature>
<comment type="caution">
    <text evidence="2">The sequence shown here is derived from an EMBL/GenBank/DDBJ whole genome shotgun (WGS) entry which is preliminary data.</text>
</comment>
<dbReference type="EMBL" id="AFBQ01000103">
    <property type="protein sequence ID" value="EHY31871.1"/>
    <property type="molecule type" value="Genomic_DNA"/>
</dbReference>
<feature type="region of interest" description="Disordered" evidence="1">
    <location>
        <begin position="71"/>
        <end position="111"/>
    </location>
</feature>